<accession>A0ABT5LJJ1</accession>
<keyword evidence="2" id="KW-1185">Reference proteome</keyword>
<reference evidence="1 2" key="1">
    <citation type="submission" date="2023-02" db="EMBL/GenBank/DDBJ databases">
        <title>Entomopathogenic bacteria.</title>
        <authorList>
            <person name="Machado R.A."/>
        </authorList>
    </citation>
    <scope>NUCLEOTIDE SEQUENCE [LARGE SCALE GENOMIC DNA]</scope>
    <source>
        <strain evidence="1 2">XENO-10</strain>
    </source>
</reference>
<evidence type="ECO:0000313" key="1">
    <source>
        <dbReference type="EMBL" id="MDC9591272.1"/>
    </source>
</evidence>
<dbReference type="EMBL" id="JAQRFI010000068">
    <property type="protein sequence ID" value="MDC9591272.1"/>
    <property type="molecule type" value="Genomic_DNA"/>
</dbReference>
<dbReference type="RefSeq" id="WP_273556501.1">
    <property type="nucleotide sequence ID" value="NZ_JAQRFI010000068.1"/>
</dbReference>
<protein>
    <submittedName>
        <fullName evidence="1">Uncharacterized protein</fullName>
    </submittedName>
</protein>
<sequence>MKILFSIVLTILSLIIQPALAWQKYDITFSNPARPSGEVYQLNSNSGLTHLSKINDACMASAGPLNFSVSNKYNMTVEDINSGLGKCFWIQKKIIWAVSHTYNPASTDPEPCLMQLSVTFYWGDHWHAAVTSTCNNLIKYAKCAMEDCLNYCPDLNNCHMTKTGSVGVSVPDKINIVFAQ</sequence>
<dbReference type="Proteomes" id="UP001217178">
    <property type="component" value="Unassembled WGS sequence"/>
</dbReference>
<gene>
    <name evidence="1" type="ORF">PSI23_18755</name>
</gene>
<comment type="caution">
    <text evidence="1">The sequence shown here is derived from an EMBL/GenBank/DDBJ whole genome shotgun (WGS) entry which is preliminary data.</text>
</comment>
<organism evidence="1 2">
    <name type="scientific">Xenorhabdus yunnanensis</name>
    <dbReference type="NCBI Taxonomy" id="3025878"/>
    <lineage>
        <taxon>Bacteria</taxon>
        <taxon>Pseudomonadati</taxon>
        <taxon>Pseudomonadota</taxon>
        <taxon>Gammaproteobacteria</taxon>
        <taxon>Enterobacterales</taxon>
        <taxon>Morganellaceae</taxon>
        <taxon>Xenorhabdus</taxon>
    </lineage>
</organism>
<evidence type="ECO:0000313" key="2">
    <source>
        <dbReference type="Proteomes" id="UP001217178"/>
    </source>
</evidence>
<name>A0ABT5LJJ1_9GAMM</name>
<proteinExistence type="predicted"/>